<evidence type="ECO:0000313" key="6">
    <source>
        <dbReference type="EMBL" id="KRK19117.1"/>
    </source>
</evidence>
<dbReference type="PIRSF" id="PIRSF009320">
    <property type="entry name" value="Nuc_binding_HP_1000"/>
    <property type="match status" value="1"/>
</dbReference>
<evidence type="ECO:0000259" key="5">
    <source>
        <dbReference type="Pfam" id="PF13614"/>
    </source>
</evidence>
<dbReference type="Pfam" id="PF13614">
    <property type="entry name" value="AAA_31"/>
    <property type="match status" value="1"/>
</dbReference>
<evidence type="ECO:0000256" key="2">
    <source>
        <dbReference type="ARBA" id="ARBA00049360"/>
    </source>
</evidence>
<dbReference type="eggNOG" id="COG1192">
    <property type="taxonomic scope" value="Bacteria"/>
</dbReference>
<dbReference type="SUPFAM" id="SSF52540">
    <property type="entry name" value="P-loop containing nucleoside triphosphate hydrolases"/>
    <property type="match status" value="1"/>
</dbReference>
<evidence type="ECO:0000256" key="3">
    <source>
        <dbReference type="ARBA" id="ARBA00062323"/>
    </source>
</evidence>
<accession>A0A0R1FBY6</accession>
<dbReference type="Gene3D" id="3.40.50.300">
    <property type="entry name" value="P-loop containing nucleotide triphosphate hydrolases"/>
    <property type="match status" value="1"/>
</dbReference>
<protein>
    <recommendedName>
        <fullName evidence="4">Sporulation initiation inhibitor protein Soj</fullName>
    </recommendedName>
</protein>
<dbReference type="InterPro" id="IPR050678">
    <property type="entry name" value="DNA_Partitioning_ATPase"/>
</dbReference>
<name>A0A0R1FBY6_9LACO</name>
<dbReference type="PATRIC" id="fig|913848.6.peg.1192"/>
<organism evidence="6 7">
    <name type="scientific">Loigolactobacillus coryniformis subsp. coryniformis KCTC 3167 = DSM 20001</name>
    <dbReference type="NCBI Taxonomy" id="913848"/>
    <lineage>
        <taxon>Bacteria</taxon>
        <taxon>Bacillati</taxon>
        <taxon>Bacillota</taxon>
        <taxon>Bacilli</taxon>
        <taxon>Lactobacillales</taxon>
        <taxon>Lactobacillaceae</taxon>
        <taxon>Loigolactobacillus</taxon>
    </lineage>
</organism>
<evidence type="ECO:0000256" key="4">
    <source>
        <dbReference type="ARBA" id="ARBA00071824"/>
    </source>
</evidence>
<feature type="domain" description="AAA" evidence="5">
    <location>
        <begin position="9"/>
        <end position="184"/>
    </location>
</feature>
<dbReference type="EMBL" id="AZCN01000003">
    <property type="protein sequence ID" value="KRK19117.1"/>
    <property type="molecule type" value="Genomic_DNA"/>
</dbReference>
<proteinExistence type="inferred from homology"/>
<dbReference type="PANTHER" id="PTHR13696">
    <property type="entry name" value="P-LOOP CONTAINING NUCLEOSIDE TRIPHOSPHATE HYDROLASE"/>
    <property type="match status" value="1"/>
</dbReference>
<reference evidence="6 7" key="1">
    <citation type="journal article" date="2015" name="Genome Announc.">
        <title>Expanding the biotechnology potential of lactobacilli through comparative genomics of 213 strains and associated genera.</title>
        <authorList>
            <person name="Sun Z."/>
            <person name="Harris H.M."/>
            <person name="McCann A."/>
            <person name="Guo C."/>
            <person name="Argimon S."/>
            <person name="Zhang W."/>
            <person name="Yang X."/>
            <person name="Jeffery I.B."/>
            <person name="Cooney J.C."/>
            <person name="Kagawa T.F."/>
            <person name="Liu W."/>
            <person name="Song Y."/>
            <person name="Salvetti E."/>
            <person name="Wrobel A."/>
            <person name="Rasinkangas P."/>
            <person name="Parkhill J."/>
            <person name="Rea M.C."/>
            <person name="O'Sullivan O."/>
            <person name="Ritari J."/>
            <person name="Douillard F.P."/>
            <person name="Paul Ross R."/>
            <person name="Yang R."/>
            <person name="Briner A.E."/>
            <person name="Felis G.E."/>
            <person name="de Vos W.M."/>
            <person name="Barrangou R."/>
            <person name="Klaenhammer T.R."/>
            <person name="Caufield P.W."/>
            <person name="Cui Y."/>
            <person name="Zhang H."/>
            <person name="O'Toole P.W."/>
        </authorList>
    </citation>
    <scope>NUCLEOTIDE SEQUENCE [LARGE SCALE GENOMIC DNA]</scope>
    <source>
        <strain evidence="6 7">DSM 20001</strain>
    </source>
</reference>
<dbReference type="CDD" id="cd02042">
    <property type="entry name" value="ParAB_family"/>
    <property type="match status" value="1"/>
</dbReference>
<gene>
    <name evidence="6" type="ORF">FD22_GL001155</name>
</gene>
<sequence>MKGTEFMAQVIAIANQKGGVGKTTTAINLGACLAELGARILLVDADAQGNATSGVGVEKSQIEHDIYNVLIDEYPLLQAIQHTQHQNLDIVPATIQLAGAEIELTNLMARESRLKLSLAPAREHYDYILIDCPPALGNLTINAFTASDSIMIPVQSEYYALEGLSQLLHTIKLVQKHFNPDLRIEGVLLTMYDARTNLGAEVVAEVRKFFPQQVYQTIIPRNVRLSEAPSHGLPVIDYDARSKGAEVYDLLAKEVLAAHE</sequence>
<dbReference type="InterPro" id="IPR025669">
    <property type="entry name" value="AAA_dom"/>
</dbReference>
<comment type="catalytic activity">
    <reaction evidence="2">
        <text>ATP + H2O = ADP + phosphate + H(+)</text>
        <dbReference type="Rhea" id="RHEA:13065"/>
        <dbReference type="ChEBI" id="CHEBI:15377"/>
        <dbReference type="ChEBI" id="CHEBI:15378"/>
        <dbReference type="ChEBI" id="CHEBI:30616"/>
        <dbReference type="ChEBI" id="CHEBI:43474"/>
        <dbReference type="ChEBI" id="CHEBI:456216"/>
    </reaction>
</comment>
<dbReference type="AlphaFoldDB" id="A0A0R1FBY6"/>
<dbReference type="InterPro" id="IPR027417">
    <property type="entry name" value="P-loop_NTPase"/>
</dbReference>
<comment type="subunit">
    <text evidence="3">Dimerizes in the presence of ATP but not ADP; ATP-binding is required for double-stranded (ds)DNA-binding. Interacts with DnaA.</text>
</comment>
<evidence type="ECO:0000256" key="1">
    <source>
        <dbReference type="ARBA" id="ARBA00006976"/>
    </source>
</evidence>
<evidence type="ECO:0000313" key="7">
    <source>
        <dbReference type="Proteomes" id="UP000051181"/>
    </source>
</evidence>
<comment type="caution">
    <text evidence="6">The sequence shown here is derived from an EMBL/GenBank/DDBJ whole genome shotgun (WGS) entry which is preliminary data.</text>
</comment>
<dbReference type="Proteomes" id="UP000051181">
    <property type="component" value="Unassembled WGS sequence"/>
</dbReference>
<comment type="similarity">
    <text evidence="1">Belongs to the ParA family.</text>
</comment>
<dbReference type="FunFam" id="3.40.50.300:FF:000285">
    <property type="entry name" value="Sporulation initiation inhibitor Soj"/>
    <property type="match status" value="1"/>
</dbReference>
<dbReference type="PANTHER" id="PTHR13696:SF52">
    <property type="entry name" value="PARA FAMILY PROTEIN CT_582"/>
    <property type="match status" value="1"/>
</dbReference>